<dbReference type="PROSITE" id="PS51352">
    <property type="entry name" value="THIOREDOXIN_2"/>
    <property type="match status" value="1"/>
</dbReference>
<dbReference type="InterPro" id="IPR050553">
    <property type="entry name" value="Thioredoxin_ResA/DsbE_sf"/>
</dbReference>
<dbReference type="GO" id="GO:0016209">
    <property type="term" value="F:antioxidant activity"/>
    <property type="evidence" value="ECO:0007669"/>
    <property type="project" value="InterPro"/>
</dbReference>
<dbReference type="InterPro" id="IPR036249">
    <property type="entry name" value="Thioredoxin-like_sf"/>
</dbReference>
<keyword evidence="3" id="KW-1185">Reference proteome</keyword>
<dbReference type="SUPFAM" id="SSF52833">
    <property type="entry name" value="Thioredoxin-like"/>
    <property type="match status" value="1"/>
</dbReference>
<dbReference type="EMBL" id="JALJOU010000055">
    <property type="protein sequence ID" value="KAK9827725.1"/>
    <property type="molecule type" value="Genomic_DNA"/>
</dbReference>
<dbReference type="PANTHER" id="PTHR42852">
    <property type="entry name" value="THIOL:DISULFIDE INTERCHANGE PROTEIN DSBE"/>
    <property type="match status" value="1"/>
</dbReference>
<dbReference type="PANTHER" id="PTHR42852:SF18">
    <property type="entry name" value="CHROMOSOME UNDETERMINED SCAFFOLD_47, WHOLE GENOME SHOTGUN SEQUENCE"/>
    <property type="match status" value="1"/>
</dbReference>
<evidence type="ECO:0000313" key="3">
    <source>
        <dbReference type="Proteomes" id="UP001445335"/>
    </source>
</evidence>
<gene>
    <name evidence="2" type="ORF">WJX81_005679</name>
</gene>
<reference evidence="2 3" key="1">
    <citation type="journal article" date="2024" name="Nat. Commun.">
        <title>Phylogenomics reveals the evolutionary origins of lichenization in chlorophyte algae.</title>
        <authorList>
            <person name="Puginier C."/>
            <person name="Libourel C."/>
            <person name="Otte J."/>
            <person name="Skaloud P."/>
            <person name="Haon M."/>
            <person name="Grisel S."/>
            <person name="Petersen M."/>
            <person name="Berrin J.G."/>
            <person name="Delaux P.M."/>
            <person name="Dal Grande F."/>
            <person name="Keller J."/>
        </authorList>
    </citation>
    <scope>NUCLEOTIDE SEQUENCE [LARGE SCALE GENOMIC DNA]</scope>
    <source>
        <strain evidence="2 3">SAG 245.80</strain>
    </source>
</reference>
<dbReference type="AlphaFoldDB" id="A0AAW1R2J9"/>
<feature type="domain" description="Thioredoxin" evidence="1">
    <location>
        <begin position="1"/>
        <end position="142"/>
    </location>
</feature>
<dbReference type="PROSITE" id="PS00194">
    <property type="entry name" value="THIOREDOXIN_1"/>
    <property type="match status" value="1"/>
</dbReference>
<dbReference type="InterPro" id="IPR017937">
    <property type="entry name" value="Thioredoxin_CS"/>
</dbReference>
<organism evidence="2 3">
    <name type="scientific">Elliptochloris bilobata</name>
    <dbReference type="NCBI Taxonomy" id="381761"/>
    <lineage>
        <taxon>Eukaryota</taxon>
        <taxon>Viridiplantae</taxon>
        <taxon>Chlorophyta</taxon>
        <taxon>core chlorophytes</taxon>
        <taxon>Trebouxiophyceae</taxon>
        <taxon>Trebouxiophyceae incertae sedis</taxon>
        <taxon>Elliptochloris clade</taxon>
        <taxon>Elliptochloris</taxon>
    </lineage>
</organism>
<dbReference type="Gene3D" id="3.40.30.10">
    <property type="entry name" value="Glutaredoxin"/>
    <property type="match status" value="1"/>
</dbReference>
<dbReference type="Pfam" id="PF00578">
    <property type="entry name" value="AhpC-TSA"/>
    <property type="match status" value="1"/>
</dbReference>
<dbReference type="GO" id="GO:0016491">
    <property type="term" value="F:oxidoreductase activity"/>
    <property type="evidence" value="ECO:0007669"/>
    <property type="project" value="InterPro"/>
</dbReference>
<comment type="caution">
    <text evidence="2">The sequence shown here is derived from an EMBL/GenBank/DDBJ whole genome shotgun (WGS) entry which is preliminary data.</text>
</comment>
<accession>A0AAW1R2J9</accession>
<evidence type="ECO:0000313" key="2">
    <source>
        <dbReference type="EMBL" id="KAK9827725.1"/>
    </source>
</evidence>
<dbReference type="InterPro" id="IPR013766">
    <property type="entry name" value="Thioredoxin_domain"/>
</dbReference>
<dbReference type="Proteomes" id="UP001445335">
    <property type="component" value="Unassembled WGS sequence"/>
</dbReference>
<name>A0AAW1R2J9_9CHLO</name>
<sequence>MGSSLVGKQCSLQFLKGEPTEIPAKGKPTVVELFATWCGPCRQVFPHLSEIARKNAAHGLAVVGVSLEPVSPELQAFVQQQANKMEYAVAADRDGRVGQELMQAAGVSGIPCALVVDRQGIVRFCGHPADPAFEAAVRQACAQTAPEPAAQQRPALETRSREQLAAAPIRELKALLVLHGVSAAGAAEKGDLVDLVLAKCC</sequence>
<dbReference type="CDD" id="cd02966">
    <property type="entry name" value="TlpA_like_family"/>
    <property type="match status" value="1"/>
</dbReference>
<protein>
    <recommendedName>
        <fullName evidence="1">Thioredoxin domain-containing protein</fullName>
    </recommendedName>
</protein>
<evidence type="ECO:0000259" key="1">
    <source>
        <dbReference type="PROSITE" id="PS51352"/>
    </source>
</evidence>
<proteinExistence type="predicted"/>
<dbReference type="InterPro" id="IPR000866">
    <property type="entry name" value="AhpC/TSA"/>
</dbReference>